<gene>
    <name evidence="10" type="primary">Cre-vit-2</name>
    <name evidence="10" type="ORF">CRE_00763</name>
</gene>
<dbReference type="InterPro" id="IPR015819">
    <property type="entry name" value="Lipid_transp_b-sht_shell"/>
</dbReference>
<accession>E3LE68</accession>
<dbReference type="GO" id="GO:0005576">
    <property type="term" value="C:extracellular region"/>
    <property type="evidence" value="ECO:0007669"/>
    <property type="project" value="UniProtKB-SubCell"/>
</dbReference>
<dbReference type="SMART" id="SM01169">
    <property type="entry name" value="DUF1943"/>
    <property type="match status" value="1"/>
</dbReference>
<dbReference type="PANTHER" id="PTHR23345:SF12">
    <property type="entry name" value="VITELLOGENIN-1-RELATED"/>
    <property type="match status" value="1"/>
</dbReference>
<keyword evidence="3 9" id="KW-0732">Signal</keyword>
<dbReference type="SUPFAM" id="SSF48431">
    <property type="entry name" value="Lipovitellin-phosvitin complex, superhelical domain"/>
    <property type="match status" value="1"/>
</dbReference>
<dbReference type="KEGG" id="crq:GCK72_024365"/>
<dbReference type="InterPro" id="IPR011030">
    <property type="entry name" value="Lipovitellin_superhlx_dom"/>
</dbReference>
<dbReference type="HOGENOM" id="CLU_003821_0_0_1"/>
<evidence type="ECO:0000256" key="4">
    <source>
        <dbReference type="ARBA" id="ARBA00022761"/>
    </source>
</evidence>
<dbReference type="InterPro" id="IPR050733">
    <property type="entry name" value="Vitellogenin/Apolipophorin"/>
</dbReference>
<evidence type="ECO:0000313" key="10">
    <source>
        <dbReference type="EMBL" id="EFO82466.1"/>
    </source>
</evidence>
<comment type="subcellular location">
    <subcellularLocation>
        <location evidence="1">Secreted</location>
    </subcellularLocation>
</comment>
<dbReference type="GO" id="GO:0005319">
    <property type="term" value="F:lipid transporter activity"/>
    <property type="evidence" value="ECO:0007669"/>
    <property type="project" value="InterPro"/>
</dbReference>
<dbReference type="OrthoDB" id="5825149at2759"/>
<dbReference type="EMBL" id="DS268407">
    <property type="protein sequence ID" value="EFO82466.1"/>
    <property type="molecule type" value="Genomic_DNA"/>
</dbReference>
<dbReference type="OMA" id="YGHCHHR"/>
<evidence type="ECO:0000256" key="7">
    <source>
        <dbReference type="PROSITE-ProRule" id="PRU00557"/>
    </source>
</evidence>
<dbReference type="RefSeq" id="XP_003117868.2">
    <property type="nucleotide sequence ID" value="XM_003117820.2"/>
</dbReference>
<evidence type="ECO:0000313" key="11">
    <source>
        <dbReference type="Proteomes" id="UP000008281"/>
    </source>
</evidence>
<dbReference type="FunCoup" id="E3LE68">
    <property type="interactions" value="506"/>
</dbReference>
<name>E3LE68_CAERE</name>
<dbReference type="GO" id="GO:0045735">
    <property type="term" value="F:nutrient reservoir activity"/>
    <property type="evidence" value="ECO:0007669"/>
    <property type="project" value="UniProtKB-KW"/>
</dbReference>
<evidence type="ECO:0000256" key="5">
    <source>
        <dbReference type="ARBA" id="ARBA00023157"/>
    </source>
</evidence>
<evidence type="ECO:0000256" key="6">
    <source>
        <dbReference type="ARBA" id="ARBA00057643"/>
    </source>
</evidence>
<sequence length="1620" mass="188111">MHQKQSNQGSAMRSIIIASLVALALASSPAFERNFEPKTDYHYKLDGLILSGLPTESSESAQSRISARVRIQSADDRTIALQLIKIRMAASHLPESEQMPAMNSLEQRELSDEYKQMLELPVRAQLRNGLISEIQFDKEDAEWSKNMKRAVLNMISFNPVAPRNEMERLESYDDKESSEENRSFFTNEKTLEGDCQVAYTVVREQKKTIITKSINFDKCTERSETAYGLRFSSECPECEKDTEVIRPQTVYTYVLENEQLQESEVRSLYTVNVNGQEVLKTETRSKLALEENHSIKNHIKKVNGEKEDIIYSSRWEQLVEDFYKNGDKAEFSPFEKFPLDKKIQLIKTITEQVQEVENNMPETAHFLARLVRIFRTTSTSQLKEIHETLYVKADKKIQSMIEHALAIAGTRNTIQHLLVHIENEDITPLEAVKLLKSIQETPFASQSIAESLLKFAESRVAKTNQMVRQSVWLATGSVVRGIVDFKNIRPLVREDKREMKEKFFRVFMKQFQNAETIYEKILALKTIGNAGLDISVNELNEIIVDKHQPLPVRKEAIDALRLLKDSMPRKIQKVLLPIYKNRQFEPEIRMLALWRMMHTRPEEPLLVQVVSQMEKESNQQVAALTYQMIRQFAQSTNPCNQRVANECSKVLSFTRYQPQEQMIASAYAQLPLFVENSNSGAQFDFAAVFEKSSVLPKDLHASLDAVFGGNWNKYFAQIGFSQQYMDQYLYKALQKLESLEKESTTVVRGRRIQTGIKLLKELAQKMNIRARPTTRDEKDAFAMVYLRYKDMDYTILPIDSQIIDDAIEQFIRNGQIEFSEIRRMLNKDYEFEAHHASYFYEVIRKFPTTLGLPMTVSGKIPTVASAEGQVSLELEGTELRWTVEARPSVAATHVYEMRMFTPLFEQGVKTLQSVRAYTPIKIQAVAGLKKNFEIVYKVIVPENQKSIVSVSTRPVVFLRHPGFSKYEYIEAEERTVVVPQWQQKTQEIEKVHNFLGLEISTRGNILRQHTVENWLLAEQDFEVSVENKNRPAEFVARLTVSPLEKAELSHIKANEMFEKEFELEQEKSENRREYFSKMVKNIQKEQGYKHTITLKLEAPRDYNMNSELTTVCDKQVRMCQWNMDVSRSPIFEETKEWTLRSQLLAIRPEMPSSLRQLREQPHREVQLSLTSTWGSQKKNEITINAQLQQSKEQKKYERNMERQSNGLPEYELLIKAARLNQVNVVAEYKLTKENEQVAARYFDLVKAYNYWTVSSRPEDNEENRVVLQVTVEPLSRQYVNVTVQTPEQRVELKNSQIPRVHLPSIAQRSGKYQLTEASGSECKVQKNQIRTFDDVLYKTPLTTCYSLIAKDCSEEPTFAVLSKKVEKNSDEMIVKVVRGEQEIVAQLQNEEIRVKVDGKKIQSEDYSEYQIEQLGESAIVIELPEGEVRFDGYTIKTQLPSYSRQDQLCGLCGNNDDESTNEFMTADNTETEDMEEFHRSYLLKNEECETEEERLTEKKNYRKYERDEEESDESDESYENEPEYTKKSQKSEKKNQIVEKTQIKEFSHRICFSIEPVAECRRGYEAEQQQQRKIRFTCLPRHNRDASRLMKESRQQPLELNDYPVTFVEAVKVPTACVAY</sequence>
<comment type="function">
    <text evidence="6">Precursor of the egg-yolk proteins that are sources of nutrients during embryonic development. Together with other vitellogenins, may play a role in modulating life-span, acting via induction of autophagy and lysosomal lipolysis.</text>
</comment>
<dbReference type="PANTHER" id="PTHR23345">
    <property type="entry name" value="VITELLOGENIN-RELATED"/>
    <property type="match status" value="1"/>
</dbReference>
<protein>
    <submittedName>
        <fullName evidence="10">CRE-VIT-2 protein</fullName>
    </submittedName>
</protein>
<dbReference type="InterPro" id="IPR001747">
    <property type="entry name" value="Vitellogenin_N"/>
</dbReference>
<feature type="compositionally biased region" description="Acidic residues" evidence="8">
    <location>
        <begin position="1507"/>
        <end position="1522"/>
    </location>
</feature>
<feature type="region of interest" description="Disordered" evidence="8">
    <location>
        <begin position="1454"/>
        <end position="1473"/>
    </location>
</feature>
<feature type="region of interest" description="Disordered" evidence="8">
    <location>
        <begin position="1494"/>
        <end position="1536"/>
    </location>
</feature>
<dbReference type="STRING" id="31234.E3LE68"/>
<dbReference type="Proteomes" id="UP000008281">
    <property type="component" value="Unassembled WGS sequence"/>
</dbReference>
<dbReference type="eggNOG" id="KOG4338">
    <property type="taxonomic scope" value="Eukaryota"/>
</dbReference>
<dbReference type="Gene3D" id="1.25.10.20">
    <property type="entry name" value="Vitellinogen, superhelical"/>
    <property type="match status" value="1"/>
</dbReference>
<keyword evidence="5 7" id="KW-1015">Disulfide bond</keyword>
<evidence type="ECO:0000256" key="8">
    <source>
        <dbReference type="SAM" id="MobiDB-lite"/>
    </source>
</evidence>
<keyword evidence="4" id="KW-0758">Storage protein</keyword>
<proteinExistence type="predicted"/>
<feature type="signal peptide" evidence="9">
    <location>
        <begin position="1"/>
        <end position="26"/>
    </location>
</feature>
<dbReference type="SMART" id="SM00216">
    <property type="entry name" value="VWD"/>
    <property type="match status" value="1"/>
</dbReference>
<keyword evidence="2" id="KW-0964">Secreted</keyword>
<dbReference type="InterPro" id="IPR001846">
    <property type="entry name" value="VWF_type-D"/>
</dbReference>
<organism evidence="11">
    <name type="scientific">Caenorhabditis remanei</name>
    <name type="common">Caenorhabditis vulgaris</name>
    <dbReference type="NCBI Taxonomy" id="31234"/>
    <lineage>
        <taxon>Eukaryota</taxon>
        <taxon>Metazoa</taxon>
        <taxon>Ecdysozoa</taxon>
        <taxon>Nematoda</taxon>
        <taxon>Chromadorea</taxon>
        <taxon>Rhabditida</taxon>
        <taxon>Rhabditina</taxon>
        <taxon>Rhabditomorpha</taxon>
        <taxon>Rhabditoidea</taxon>
        <taxon>Rhabditidae</taxon>
        <taxon>Peloderinae</taxon>
        <taxon>Caenorhabditis</taxon>
    </lineage>
</organism>
<reference evidence="10" key="1">
    <citation type="submission" date="2007-07" db="EMBL/GenBank/DDBJ databases">
        <title>PCAP assembly of the Caenorhabditis remanei genome.</title>
        <authorList>
            <consortium name="The Caenorhabditis remanei Sequencing Consortium"/>
            <person name="Wilson R.K."/>
        </authorList>
    </citation>
    <scope>NUCLEOTIDE SEQUENCE [LARGE SCALE GENOMIC DNA]</scope>
    <source>
        <strain evidence="10">PB4641</strain>
    </source>
</reference>
<feature type="disulfide bond" evidence="7">
    <location>
        <begin position="235"/>
        <end position="238"/>
    </location>
</feature>
<dbReference type="InterPro" id="IPR015816">
    <property type="entry name" value="Vitellinogen_b-sht_N"/>
</dbReference>
<dbReference type="SMART" id="SM00638">
    <property type="entry name" value="LPD_N"/>
    <property type="match status" value="1"/>
</dbReference>
<evidence type="ECO:0000256" key="9">
    <source>
        <dbReference type="SAM" id="SignalP"/>
    </source>
</evidence>
<keyword evidence="11" id="KW-1185">Reference proteome</keyword>
<dbReference type="FunFam" id="2.30.230.10:FF:000004">
    <property type="entry name" value="Vitellogenin-1"/>
    <property type="match status" value="1"/>
</dbReference>
<dbReference type="FunFam" id="1.25.10.20:FF:000003">
    <property type="entry name" value="Vitellogenin C"/>
    <property type="match status" value="1"/>
</dbReference>
<dbReference type="Pfam" id="PF00094">
    <property type="entry name" value="VWD"/>
    <property type="match status" value="1"/>
</dbReference>
<feature type="compositionally biased region" description="Basic and acidic residues" evidence="8">
    <location>
        <begin position="1494"/>
        <end position="1506"/>
    </location>
</feature>
<feature type="chain" id="PRO_5015088988" evidence="9">
    <location>
        <begin position="27"/>
        <end position="1620"/>
    </location>
</feature>
<dbReference type="GeneID" id="9822037"/>
<comment type="caution">
    <text evidence="7">Lacks conserved residue(s) required for the propagation of feature annotation.</text>
</comment>
<evidence type="ECO:0000256" key="3">
    <source>
        <dbReference type="ARBA" id="ARBA00022729"/>
    </source>
</evidence>
<feature type="compositionally biased region" description="Basic and acidic residues" evidence="8">
    <location>
        <begin position="1523"/>
        <end position="1536"/>
    </location>
</feature>
<dbReference type="Pfam" id="PF01347">
    <property type="entry name" value="Vitellogenin_N"/>
    <property type="match status" value="1"/>
</dbReference>
<evidence type="ECO:0000256" key="1">
    <source>
        <dbReference type="ARBA" id="ARBA00004613"/>
    </source>
</evidence>
<dbReference type="CTD" id="9822037"/>
<dbReference type="Gene3D" id="2.30.230.10">
    <property type="entry name" value="Lipovitellin, beta-sheet shell regions, chain A"/>
    <property type="match status" value="1"/>
</dbReference>
<dbReference type="PROSITE" id="PS51211">
    <property type="entry name" value="VITELLOGENIN"/>
    <property type="match status" value="1"/>
</dbReference>
<dbReference type="InterPro" id="IPR015255">
    <property type="entry name" value="Vitellinogen_open_b-sht"/>
</dbReference>
<dbReference type="Gene3D" id="2.20.80.10">
    <property type="entry name" value="Lipovitellin-phosvitin complex, chain A, domain 4"/>
    <property type="match status" value="1"/>
</dbReference>
<dbReference type="Pfam" id="PF09172">
    <property type="entry name" value="Vit_open_b-sht"/>
    <property type="match status" value="1"/>
</dbReference>
<dbReference type="SUPFAM" id="SSF56968">
    <property type="entry name" value="Lipovitellin-phosvitin complex, beta-sheet shell regions"/>
    <property type="match status" value="2"/>
</dbReference>
<dbReference type="PROSITE" id="PS51233">
    <property type="entry name" value="VWFD"/>
    <property type="match status" value="1"/>
</dbReference>
<evidence type="ECO:0000256" key="2">
    <source>
        <dbReference type="ARBA" id="ARBA00022525"/>
    </source>
</evidence>
<dbReference type="FunFam" id="2.20.80.10:FF:000004">
    <property type="entry name" value="Vitellogenin-3"/>
    <property type="match status" value="1"/>
</dbReference>